<organism evidence="2 3">
    <name type="scientific">Coptis chinensis</name>
    <dbReference type="NCBI Taxonomy" id="261450"/>
    <lineage>
        <taxon>Eukaryota</taxon>
        <taxon>Viridiplantae</taxon>
        <taxon>Streptophyta</taxon>
        <taxon>Embryophyta</taxon>
        <taxon>Tracheophyta</taxon>
        <taxon>Spermatophyta</taxon>
        <taxon>Magnoliopsida</taxon>
        <taxon>Ranunculales</taxon>
        <taxon>Ranunculaceae</taxon>
        <taxon>Coptidoideae</taxon>
        <taxon>Coptis</taxon>
    </lineage>
</organism>
<dbReference type="SUPFAM" id="SSF52402">
    <property type="entry name" value="Adenine nucleotide alpha hydrolases-like"/>
    <property type="match status" value="1"/>
</dbReference>
<keyword evidence="3" id="KW-1185">Reference proteome</keyword>
<dbReference type="AlphaFoldDB" id="A0A835IKG7"/>
<dbReference type="PANTHER" id="PTHR31964">
    <property type="entry name" value="ADENINE NUCLEOTIDE ALPHA HYDROLASES-LIKE SUPERFAMILY PROTEIN"/>
    <property type="match status" value="1"/>
</dbReference>
<dbReference type="PANTHER" id="PTHR31964:SF126">
    <property type="entry name" value="ADENINE NUCLEOTIDE ALPHA HYDROLASES-LIKE SUPERFAMILY PROTEIN"/>
    <property type="match status" value="1"/>
</dbReference>
<reference evidence="2 3" key="1">
    <citation type="submission" date="2020-10" db="EMBL/GenBank/DDBJ databases">
        <title>The Coptis chinensis genome and diversification of protoberbering-type alkaloids.</title>
        <authorList>
            <person name="Wang B."/>
            <person name="Shu S."/>
            <person name="Song C."/>
            <person name="Liu Y."/>
        </authorList>
    </citation>
    <scope>NUCLEOTIDE SEQUENCE [LARGE SCALE GENOMIC DNA]</scope>
    <source>
        <strain evidence="2">HL-2020</strain>
        <tissue evidence="2">Leaf</tissue>
    </source>
</reference>
<name>A0A835IKG7_9MAGN</name>
<accession>A0A835IKG7</accession>
<gene>
    <name evidence="2" type="ORF">IFM89_000682</name>
</gene>
<dbReference type="InterPro" id="IPR014729">
    <property type="entry name" value="Rossmann-like_a/b/a_fold"/>
</dbReference>
<evidence type="ECO:0000313" key="3">
    <source>
        <dbReference type="Proteomes" id="UP000631114"/>
    </source>
</evidence>
<dbReference type="EMBL" id="JADFTS010000002">
    <property type="protein sequence ID" value="KAF9618213.1"/>
    <property type="molecule type" value="Genomic_DNA"/>
</dbReference>
<protein>
    <recommendedName>
        <fullName evidence="1">UspA domain-containing protein</fullName>
    </recommendedName>
</protein>
<proteinExistence type="predicted"/>
<dbReference type="InterPro" id="IPR006016">
    <property type="entry name" value="UspA"/>
</dbReference>
<evidence type="ECO:0000313" key="2">
    <source>
        <dbReference type="EMBL" id="KAF9618213.1"/>
    </source>
</evidence>
<dbReference type="PRINTS" id="PR01438">
    <property type="entry name" value="UNVRSLSTRESS"/>
</dbReference>
<dbReference type="Gene3D" id="3.40.50.620">
    <property type="entry name" value="HUPs"/>
    <property type="match status" value="1"/>
</dbReference>
<dbReference type="InterPro" id="IPR006015">
    <property type="entry name" value="Universal_stress_UspA"/>
</dbReference>
<dbReference type="OrthoDB" id="843225at2759"/>
<comment type="caution">
    <text evidence="2">The sequence shown here is derived from an EMBL/GenBank/DDBJ whole genome shotgun (WGS) entry which is preliminary data.</text>
</comment>
<dbReference type="CDD" id="cd23659">
    <property type="entry name" value="USP_At3g01520-like"/>
    <property type="match status" value="1"/>
</dbReference>
<dbReference type="Pfam" id="PF00582">
    <property type="entry name" value="Usp"/>
    <property type="match status" value="1"/>
</dbReference>
<feature type="domain" description="UspA" evidence="1">
    <location>
        <begin position="4"/>
        <end position="138"/>
    </location>
</feature>
<dbReference type="Proteomes" id="UP000631114">
    <property type="component" value="Unassembled WGS sequence"/>
</dbReference>
<evidence type="ECO:0000259" key="1">
    <source>
        <dbReference type="Pfam" id="PF00582"/>
    </source>
</evidence>
<sequence>MYALSWCLTNINIDLNSQYTLILLYIKPPPLVYSSLDITGYLFGSDIIAAIEKYGKELADSVMGRAQVICNDYPNIIQIEKKVGSGDAKDKICEILEKLGADMLVIGSHGYGSIKRALLGSVSDYCSKTAKCPVLIVKRPTT</sequence>